<dbReference type="EMBL" id="LVWE01000010">
    <property type="protein sequence ID" value="OAD45715.1"/>
    <property type="molecule type" value="Genomic_DNA"/>
</dbReference>
<dbReference type="Proteomes" id="UP000076923">
    <property type="component" value="Unassembled WGS sequence"/>
</dbReference>
<keyword evidence="1" id="KW-0812">Transmembrane</keyword>
<keyword evidence="1" id="KW-0472">Membrane</keyword>
<feature type="transmembrane region" description="Helical" evidence="1">
    <location>
        <begin position="116"/>
        <end position="134"/>
    </location>
</feature>
<gene>
    <name evidence="2" type="ORF">LPB303_05360</name>
</gene>
<feature type="transmembrane region" description="Helical" evidence="1">
    <location>
        <begin position="140"/>
        <end position="160"/>
    </location>
</feature>
<protein>
    <submittedName>
        <fullName evidence="2">Uncharacterized protein</fullName>
    </submittedName>
</protein>
<keyword evidence="1" id="KW-1133">Transmembrane helix</keyword>
<comment type="caution">
    <text evidence="2">The sequence shown here is derived from an EMBL/GenBank/DDBJ whole genome shotgun (WGS) entry which is preliminary data.</text>
</comment>
<keyword evidence="3" id="KW-1185">Reference proteome</keyword>
<evidence type="ECO:0000256" key="1">
    <source>
        <dbReference type="SAM" id="Phobius"/>
    </source>
</evidence>
<evidence type="ECO:0000313" key="3">
    <source>
        <dbReference type="Proteomes" id="UP000076923"/>
    </source>
</evidence>
<dbReference type="STRING" id="1333662.LPB303_05360"/>
<dbReference type="RefSeq" id="WP_082864179.1">
    <property type="nucleotide sequence ID" value="NZ_LVWE01000010.1"/>
</dbReference>
<name>A0A176TEA1_9FLAO</name>
<reference evidence="2 3" key="1">
    <citation type="submission" date="2016-02" db="EMBL/GenBank/DDBJ databases">
        <title>Draft genome sequence of Polaribacter atrinae KACC17473.</title>
        <authorList>
            <person name="Shin S.-K."/>
            <person name="Yi H."/>
        </authorList>
    </citation>
    <scope>NUCLEOTIDE SEQUENCE [LARGE SCALE GENOMIC DNA]</scope>
    <source>
        <strain evidence="2 3">KACC 17473</strain>
    </source>
</reference>
<feature type="transmembrane region" description="Helical" evidence="1">
    <location>
        <begin position="83"/>
        <end position="104"/>
    </location>
</feature>
<dbReference type="AlphaFoldDB" id="A0A176TEA1"/>
<feature type="transmembrane region" description="Helical" evidence="1">
    <location>
        <begin position="172"/>
        <end position="192"/>
    </location>
</feature>
<accession>A0A176TEA1</accession>
<proteinExistence type="predicted"/>
<organism evidence="2 3">
    <name type="scientific">Polaribacter atrinae</name>
    <dbReference type="NCBI Taxonomy" id="1333662"/>
    <lineage>
        <taxon>Bacteria</taxon>
        <taxon>Pseudomonadati</taxon>
        <taxon>Bacteroidota</taxon>
        <taxon>Flavobacteriia</taxon>
        <taxon>Flavobacteriales</taxon>
        <taxon>Flavobacteriaceae</taxon>
    </lineage>
</organism>
<sequence length="198" mass="22850">MRSKSNKELETILLEKDKYTEEAIQAVTWELQDRNILERTDDFSDEITKETVTIDVAVTNESTENNKSPFEELEVPVLYSKKAILGFTIFFSTIFGAVLLMQNLKEMNKPKARNQVLIFGLVYTVFSTILLNYLPKSIFTTLILNMIGYTVLTGYFWNINLGKDIVHRDKQIWKILGISLLIVFGLIFLLLLTQNLEQ</sequence>
<evidence type="ECO:0000313" key="2">
    <source>
        <dbReference type="EMBL" id="OAD45715.1"/>
    </source>
</evidence>